<dbReference type="AlphaFoldDB" id="M2PLI3"/>
<dbReference type="InterPro" id="IPR007527">
    <property type="entry name" value="Znf_SWIM"/>
</dbReference>
<dbReference type="PROSITE" id="PS51194">
    <property type="entry name" value="HELICASE_CTER"/>
    <property type="match status" value="1"/>
</dbReference>
<dbReference type="Gene3D" id="3.40.50.10810">
    <property type="entry name" value="Tandem AAA-ATPase domain"/>
    <property type="match status" value="1"/>
</dbReference>
<dbReference type="STRING" id="999415.HMPREF9943_01340"/>
<feature type="domain" description="SWIM-type" evidence="3">
    <location>
        <begin position="56"/>
        <end position="95"/>
    </location>
</feature>
<feature type="domain" description="Helicase C-terminal" evidence="5">
    <location>
        <begin position="900"/>
        <end position="1046"/>
    </location>
</feature>
<organism evidence="6 7">
    <name type="scientific">Eggerthia catenaformis OT 569 = DSM 20559</name>
    <dbReference type="NCBI Taxonomy" id="999415"/>
    <lineage>
        <taxon>Bacteria</taxon>
        <taxon>Bacillati</taxon>
        <taxon>Bacillota</taxon>
        <taxon>Erysipelotrichia</taxon>
        <taxon>Erysipelotrichales</taxon>
        <taxon>Coprobacillaceae</taxon>
        <taxon>Eggerthia</taxon>
    </lineage>
</organism>
<evidence type="ECO:0000256" key="1">
    <source>
        <dbReference type="ARBA" id="ARBA00022801"/>
    </source>
</evidence>
<dbReference type="RefSeq" id="WP_004803335.1">
    <property type="nucleotide sequence ID" value="NZ_KB446648.1"/>
</dbReference>
<sequence length="1059" mass="124343">MLFITDAEFERIVSRFRNRQIAYRYFSYHCVTRIRIEYRNDEYIIDGTVMVNGILYTPRIIANQFSKIISTHCDCNFSDAYTTCAHAGAVILKVQELSPDTFPFEYKSETPAKTQKRKLSYQERLQKQWEEIHIHNLETIGTHLTNRIKNNWLESFSNAKSEIASLRIYYEYQYVPFIKFKIGNDRFYVIKNLNNFVKDMIENNEISYGKMFRFLHKYENLDDYSKKIYDFIQTYYHDSYSNSIFLNENNLDAFYKLVSDIPKEYISNLHIENINIKPHIHIHETKRNVHIECLDQLNAYKIANYHIYQAEDNQIKVSHGDEKGILASFLRTLHEHNLSLYIPNNEKNDFYHYILSPIRNYLKIDNSPVEIEEDKIEIYGDINEVEEAVFQIYGLYDDEKVNLLKESDKSHSVIASLVIDYMKRYCTNDDNQSLYFDTHSEETSDFLNEGIAFLTRYADIYVSENIKKYGKKSKMSLSVGIGISHGLLSIDIDAVGIPKEELAGVIKSYKSKKKYHKLKSGEMLYIDSNELEELSNIMDRYHLVSKDINDGQIHMNLNRAYALENSAQDIKYLKVSRSSLFNDIIDRLKNYQNHHYSLNNRYEHILRDYQKQGYQWLSTMTDLNLGGILADDMGLGKTLQIISLLENQQNHYSIVICPSTLVLNWADEIRKFSFSLKPLCIAGTKQERKEKIASSDHYDILITSYDLMRRDIDLYKDKQFDFIILDEAQYIKNQNTKNALSVKKLNGYHKFALTGTPIENSLAELWSIFDFLNKDYLFHYHYFREHYESPIVNEHDEKKQRELKKLIAPFILRRTKKEVLKELPDKIENNISIEFTKEERKLYFAHLAEVNKELRALDTNRDRIQILAMLTRLRQICCEPRMLFNNINHLSSKMNACLEIIDNYYQSHKKLIIFSSFSSVLGLLEKELKARHIKYHMITGATPSLKRKPIVDAYQKDDSTVFLISLKAGGTGLNLTAAEGVIHFDPWWNMSAQSQATDRAHRIGQENIVFVYKLIMKDSLEEKIQELQNQKKQLSDTFVEGNEGAITNMTSEEIMSLFK</sequence>
<dbReference type="SUPFAM" id="SSF52540">
    <property type="entry name" value="P-loop containing nucleoside triphosphate hydrolases"/>
    <property type="match status" value="2"/>
</dbReference>
<evidence type="ECO:0000259" key="5">
    <source>
        <dbReference type="PROSITE" id="PS51194"/>
    </source>
</evidence>
<dbReference type="SMART" id="SM00487">
    <property type="entry name" value="DEXDc"/>
    <property type="match status" value="1"/>
</dbReference>
<keyword evidence="7" id="KW-1185">Reference proteome</keyword>
<dbReference type="eggNOG" id="COG0553">
    <property type="taxonomic scope" value="Bacteria"/>
</dbReference>
<dbReference type="InterPro" id="IPR014001">
    <property type="entry name" value="Helicase_ATP-bd"/>
</dbReference>
<dbReference type="SMART" id="SM00490">
    <property type="entry name" value="HELICc"/>
    <property type="match status" value="1"/>
</dbReference>
<dbReference type="InterPro" id="IPR001650">
    <property type="entry name" value="Helicase_C-like"/>
</dbReference>
<accession>M2PLI3</accession>
<dbReference type="GO" id="GO:0008270">
    <property type="term" value="F:zinc ion binding"/>
    <property type="evidence" value="ECO:0007669"/>
    <property type="project" value="UniProtKB-KW"/>
</dbReference>
<evidence type="ECO:0000313" key="6">
    <source>
        <dbReference type="EMBL" id="EMD16414.1"/>
    </source>
</evidence>
<dbReference type="InterPro" id="IPR027417">
    <property type="entry name" value="P-loop_NTPase"/>
</dbReference>
<dbReference type="Pfam" id="PF00271">
    <property type="entry name" value="Helicase_C"/>
    <property type="match status" value="1"/>
</dbReference>
<dbReference type="CDD" id="cd18793">
    <property type="entry name" value="SF2_C_SNF"/>
    <property type="match status" value="1"/>
</dbReference>
<dbReference type="PANTHER" id="PTHR10799">
    <property type="entry name" value="SNF2/RAD54 HELICASE FAMILY"/>
    <property type="match status" value="1"/>
</dbReference>
<dbReference type="InterPro" id="IPR013663">
    <property type="entry name" value="Helicase_SWF/SNF/SWI_bac"/>
</dbReference>
<dbReference type="GO" id="GO:0005524">
    <property type="term" value="F:ATP binding"/>
    <property type="evidence" value="ECO:0007669"/>
    <property type="project" value="InterPro"/>
</dbReference>
<dbReference type="PATRIC" id="fig|999415.3.peg.1359"/>
<dbReference type="PROSITE" id="PS51192">
    <property type="entry name" value="HELICASE_ATP_BIND_1"/>
    <property type="match status" value="1"/>
</dbReference>
<dbReference type="InterPro" id="IPR049730">
    <property type="entry name" value="SNF2/RAD54-like_C"/>
</dbReference>
<dbReference type="PROSITE" id="PS50966">
    <property type="entry name" value="ZF_SWIM"/>
    <property type="match status" value="1"/>
</dbReference>
<dbReference type="Pfam" id="PF00176">
    <property type="entry name" value="SNF2-rel_dom"/>
    <property type="match status" value="1"/>
</dbReference>
<dbReference type="InterPro" id="IPR038718">
    <property type="entry name" value="SNF2-like_sf"/>
</dbReference>
<dbReference type="Gene3D" id="3.40.50.300">
    <property type="entry name" value="P-loop containing nucleotide triphosphate hydrolases"/>
    <property type="match status" value="1"/>
</dbReference>
<gene>
    <name evidence="6" type="ORF">HMPREF9943_01340</name>
</gene>
<dbReference type="Proteomes" id="UP000011758">
    <property type="component" value="Unassembled WGS sequence"/>
</dbReference>
<keyword evidence="2" id="KW-0479">Metal-binding</keyword>
<dbReference type="CDD" id="cd18012">
    <property type="entry name" value="DEXQc_arch_SWI2_SNF2"/>
    <property type="match status" value="1"/>
</dbReference>
<evidence type="ECO:0000259" key="4">
    <source>
        <dbReference type="PROSITE" id="PS51192"/>
    </source>
</evidence>
<evidence type="ECO:0000259" key="3">
    <source>
        <dbReference type="PROSITE" id="PS50966"/>
    </source>
</evidence>
<dbReference type="Pfam" id="PF08455">
    <property type="entry name" value="SNF2_assoc"/>
    <property type="match status" value="1"/>
</dbReference>
<feature type="domain" description="Helicase ATP-binding" evidence="4">
    <location>
        <begin position="618"/>
        <end position="775"/>
    </location>
</feature>
<reference evidence="6 7" key="1">
    <citation type="submission" date="2013-02" db="EMBL/GenBank/DDBJ databases">
        <title>The Genome Sequence of Lactobacillus catenaformis F0143.</title>
        <authorList>
            <consortium name="The Broad Institute Genome Sequencing Platform"/>
            <person name="Earl A."/>
            <person name="Ward D."/>
            <person name="Feldgarden M."/>
            <person name="Gevers D."/>
            <person name="Izard J."/>
            <person name="Blanton J.M."/>
            <person name="Mathney J."/>
            <person name="Dewhirst F.E."/>
            <person name="Young S.K."/>
            <person name="Zeng Q."/>
            <person name="Gargeya S."/>
            <person name="Fitzgerald M."/>
            <person name="Haas B."/>
            <person name="Abouelleil A."/>
            <person name="Alvarado L."/>
            <person name="Arachchi H.M."/>
            <person name="Berlin A."/>
            <person name="Chapman S.B."/>
            <person name="Gearin G."/>
            <person name="Goldberg J."/>
            <person name="Griggs A."/>
            <person name="Gujja S."/>
            <person name="Hansen M."/>
            <person name="Heiman D."/>
            <person name="Howarth C."/>
            <person name="Larimer J."/>
            <person name="Lui A."/>
            <person name="MacDonald P.J.P."/>
            <person name="McCowen C."/>
            <person name="Montmayeur A."/>
            <person name="Murphy C."/>
            <person name="Neiman D."/>
            <person name="Pearson M."/>
            <person name="Priest M."/>
            <person name="Roberts A."/>
            <person name="Saif S."/>
            <person name="Shea T."/>
            <person name="Sisk P."/>
            <person name="Stolte C."/>
            <person name="Sykes S."/>
            <person name="Wortman J."/>
            <person name="Nusbaum C."/>
            <person name="Birren B."/>
        </authorList>
    </citation>
    <scope>NUCLEOTIDE SEQUENCE [LARGE SCALE GENOMIC DNA]</scope>
    <source>
        <strain evidence="6 7">OT 569</strain>
    </source>
</reference>
<comment type="caution">
    <text evidence="6">The sequence shown here is derived from an EMBL/GenBank/DDBJ whole genome shotgun (WGS) entry which is preliminary data.</text>
</comment>
<evidence type="ECO:0000313" key="7">
    <source>
        <dbReference type="Proteomes" id="UP000011758"/>
    </source>
</evidence>
<keyword evidence="1" id="KW-0378">Hydrolase</keyword>
<name>M2PLI3_9FIRM</name>
<evidence type="ECO:0000256" key="2">
    <source>
        <dbReference type="PROSITE-ProRule" id="PRU00325"/>
    </source>
</evidence>
<dbReference type="GO" id="GO:0016787">
    <property type="term" value="F:hydrolase activity"/>
    <property type="evidence" value="ECO:0007669"/>
    <property type="project" value="UniProtKB-KW"/>
</dbReference>
<protein>
    <submittedName>
        <fullName evidence="6">Uncharacterized protein</fullName>
    </submittedName>
</protein>
<keyword evidence="2" id="KW-0862">Zinc</keyword>
<dbReference type="BioCyc" id="ECAT999415-HMP:GTTI-1375-MONOMER"/>
<dbReference type="OrthoDB" id="9760715at2"/>
<proteinExistence type="predicted"/>
<dbReference type="EMBL" id="AGEJ01000021">
    <property type="protein sequence ID" value="EMD16414.1"/>
    <property type="molecule type" value="Genomic_DNA"/>
</dbReference>
<keyword evidence="2" id="KW-0863">Zinc-finger</keyword>
<dbReference type="InterPro" id="IPR000330">
    <property type="entry name" value="SNF2_N"/>
</dbReference>